<evidence type="ECO:0000313" key="7">
    <source>
        <dbReference type="EMBL" id="MFC5454106.1"/>
    </source>
</evidence>
<sequence>MTPLFKKFIGMNWLLVLNVTALCVFGVYAIFNASAYKDSAEFALKWKDQLRAILIGVPVFFGASLIDYKWVRWACWPLYLAGIGGLVAVLLFGVERGGNKAWLIIGGQSVQPSQFAIMSGILVLGVVFGELPRLLPVFRRPWLRIMVAGMVAGVPAIMVIKEDLGSGLVWGPVFLSMMLVGSIPFRYMITMLLGVVSIVPLVYVFALKPYQQARISSTWYMMTNQLDKVDLQNEAWVAKYLLIGVSTAGLDGKGPESKKVEDQASIHRTFLPHETISDFIFCVVSEEFGFRGAVLLLSGMALLLLQSVFVAFCARDQLGRLIVVGVVAMFFVHTFQNAGMNLVMLPVIGLPMPFISHGGTFVIVCLFLMGMVQSVWVHRNISAVKKKRSVNGPRRDDDDED</sequence>
<organism evidence="7 8">
    <name type="scientific">Prosthecobacter fluviatilis</name>
    <dbReference type="NCBI Taxonomy" id="445931"/>
    <lineage>
        <taxon>Bacteria</taxon>
        <taxon>Pseudomonadati</taxon>
        <taxon>Verrucomicrobiota</taxon>
        <taxon>Verrucomicrobiia</taxon>
        <taxon>Verrucomicrobiales</taxon>
        <taxon>Verrucomicrobiaceae</taxon>
        <taxon>Prosthecobacter</taxon>
    </lineage>
</organism>
<name>A0ABW0KMG0_9BACT</name>
<feature type="transmembrane region" description="Helical" evidence="6">
    <location>
        <begin position="354"/>
        <end position="377"/>
    </location>
</feature>
<feature type="transmembrane region" description="Helical" evidence="6">
    <location>
        <begin position="321"/>
        <end position="348"/>
    </location>
</feature>
<keyword evidence="5 6" id="KW-0472">Membrane</keyword>
<comment type="subcellular location">
    <subcellularLocation>
        <location evidence="1">Membrane</location>
        <topology evidence="1">Multi-pass membrane protein</topology>
    </subcellularLocation>
</comment>
<evidence type="ECO:0000256" key="1">
    <source>
        <dbReference type="ARBA" id="ARBA00004141"/>
    </source>
</evidence>
<proteinExistence type="predicted"/>
<dbReference type="RefSeq" id="WP_377163838.1">
    <property type="nucleotide sequence ID" value="NZ_JBHSMQ010000001.1"/>
</dbReference>
<evidence type="ECO:0000256" key="2">
    <source>
        <dbReference type="ARBA" id="ARBA00022692"/>
    </source>
</evidence>
<evidence type="ECO:0000256" key="3">
    <source>
        <dbReference type="ARBA" id="ARBA00022960"/>
    </source>
</evidence>
<feature type="transmembrane region" description="Helical" evidence="6">
    <location>
        <begin position="167"/>
        <end position="185"/>
    </location>
</feature>
<feature type="transmembrane region" description="Helical" evidence="6">
    <location>
        <begin position="12"/>
        <end position="31"/>
    </location>
</feature>
<feature type="transmembrane region" description="Helical" evidence="6">
    <location>
        <begin position="293"/>
        <end position="314"/>
    </location>
</feature>
<feature type="transmembrane region" description="Helical" evidence="6">
    <location>
        <begin position="141"/>
        <end position="160"/>
    </location>
</feature>
<evidence type="ECO:0000256" key="6">
    <source>
        <dbReference type="SAM" id="Phobius"/>
    </source>
</evidence>
<dbReference type="Proteomes" id="UP001596052">
    <property type="component" value="Unassembled WGS sequence"/>
</dbReference>
<keyword evidence="2 6" id="KW-0812">Transmembrane</keyword>
<feature type="transmembrane region" description="Helical" evidence="6">
    <location>
        <begin position="52"/>
        <end position="70"/>
    </location>
</feature>
<dbReference type="Pfam" id="PF01098">
    <property type="entry name" value="FTSW_RODA_SPOVE"/>
    <property type="match status" value="1"/>
</dbReference>
<feature type="transmembrane region" description="Helical" evidence="6">
    <location>
        <begin position="191"/>
        <end position="210"/>
    </location>
</feature>
<protein>
    <submittedName>
        <fullName evidence="7">FtsW/RodA/SpoVE family cell cycle protein</fullName>
    </submittedName>
</protein>
<evidence type="ECO:0000256" key="4">
    <source>
        <dbReference type="ARBA" id="ARBA00022989"/>
    </source>
</evidence>
<reference evidence="8" key="1">
    <citation type="journal article" date="2019" name="Int. J. Syst. Evol. Microbiol.">
        <title>The Global Catalogue of Microorganisms (GCM) 10K type strain sequencing project: providing services to taxonomists for standard genome sequencing and annotation.</title>
        <authorList>
            <consortium name="The Broad Institute Genomics Platform"/>
            <consortium name="The Broad Institute Genome Sequencing Center for Infectious Disease"/>
            <person name="Wu L."/>
            <person name="Ma J."/>
        </authorList>
    </citation>
    <scope>NUCLEOTIDE SEQUENCE [LARGE SCALE GENOMIC DNA]</scope>
    <source>
        <strain evidence="8">CGMCC 4.1469</strain>
    </source>
</reference>
<dbReference type="EMBL" id="JBHSMQ010000001">
    <property type="protein sequence ID" value="MFC5454106.1"/>
    <property type="molecule type" value="Genomic_DNA"/>
</dbReference>
<feature type="transmembrane region" description="Helical" evidence="6">
    <location>
        <begin position="115"/>
        <end position="135"/>
    </location>
</feature>
<evidence type="ECO:0000256" key="5">
    <source>
        <dbReference type="ARBA" id="ARBA00023136"/>
    </source>
</evidence>
<gene>
    <name evidence="7" type="ORF">ACFQDI_04480</name>
</gene>
<feature type="transmembrane region" description="Helical" evidence="6">
    <location>
        <begin position="76"/>
        <end position="94"/>
    </location>
</feature>
<keyword evidence="4 6" id="KW-1133">Transmembrane helix</keyword>
<keyword evidence="3" id="KW-0133">Cell shape</keyword>
<dbReference type="InterPro" id="IPR001182">
    <property type="entry name" value="FtsW/RodA"/>
</dbReference>
<keyword evidence="8" id="KW-1185">Reference proteome</keyword>
<dbReference type="PANTHER" id="PTHR30474">
    <property type="entry name" value="CELL CYCLE PROTEIN"/>
    <property type="match status" value="1"/>
</dbReference>
<accession>A0ABW0KMG0</accession>
<evidence type="ECO:0000313" key="8">
    <source>
        <dbReference type="Proteomes" id="UP001596052"/>
    </source>
</evidence>
<comment type="caution">
    <text evidence="7">The sequence shown here is derived from an EMBL/GenBank/DDBJ whole genome shotgun (WGS) entry which is preliminary data.</text>
</comment>